<accession>K2GF13</accession>
<feature type="transmembrane region" description="Helical" evidence="1">
    <location>
        <begin position="106"/>
        <end position="128"/>
    </location>
</feature>
<dbReference type="PROSITE" id="PS50234">
    <property type="entry name" value="VWFA"/>
    <property type="match status" value="1"/>
</dbReference>
<gene>
    <name evidence="4" type="ORF">ACD_2C00267G0006</name>
</gene>
<protein>
    <submittedName>
        <fullName evidence="4">Uncharacterized protein</fullName>
    </submittedName>
</protein>
<evidence type="ECO:0000256" key="1">
    <source>
        <dbReference type="SAM" id="Phobius"/>
    </source>
</evidence>
<keyword evidence="1" id="KW-1133">Transmembrane helix</keyword>
<comment type="caution">
    <text evidence="4">The sequence shown here is derived from an EMBL/GenBank/DDBJ whole genome shotgun (WGS) entry which is preliminary data.</text>
</comment>
<evidence type="ECO:0000259" key="3">
    <source>
        <dbReference type="PROSITE" id="PS51468"/>
    </source>
</evidence>
<dbReference type="InterPro" id="IPR002035">
    <property type="entry name" value="VWF_A"/>
</dbReference>
<keyword evidence="1" id="KW-0472">Membrane</keyword>
<proteinExistence type="predicted"/>
<dbReference type="PROSITE" id="PS51468">
    <property type="entry name" value="VIT"/>
    <property type="match status" value="1"/>
</dbReference>
<dbReference type="Pfam" id="PF13768">
    <property type="entry name" value="VWA_3"/>
    <property type="match status" value="1"/>
</dbReference>
<name>K2GF13_9BACT</name>
<dbReference type="InterPro" id="IPR036465">
    <property type="entry name" value="vWFA_dom_sf"/>
</dbReference>
<dbReference type="Gene3D" id="3.40.50.410">
    <property type="entry name" value="von Willebrand factor, type A domain"/>
    <property type="match status" value="1"/>
</dbReference>
<sequence>MPSVGFTLFELIAVVVSLLEPHLRILALLRATTRTFLPMHFKWWNTVVLQILICKSDESKIQVQIGNFLQIHHKEKNSHNFVTIFHCGSINISEAHKNKNKKVSGIYIFNYLIMKKILSILLIMIFGAPNMSFAANTVWDGISVGEVTQWELTTIVGWESDPNAFSHEDDPQIAALPLKRTSVDARISGFVSRTYVTQEFQNPYKKPIEATYSFPLPHEASVDSMEMLVWDKKIIWRIDTRKEAERKYLEAKNNGQTAALLNQERPNIFTQKVANIMPGDNIKIKISYFEVLRYENWKYNYIFPMVVWPRYNPASVKDASNIESPTIKAGYREWHTIDLKLNILAWVNIRWLKSNSHDVNVRKINDSQAEITLKNASEIPNKDFSFIYDVASESPQIGFLIHKVASEKDWYFALIAEPQKSPKQSEIRDKEIVFVLDTSGSMTWRPIETVKKAMRKAISNLGPNDSFNVYNFNTQVFTLFPASKLADWSAKDEWLKYVENLEAWGGTMMDQPFMEALKNTWDSWDRMRIILWMMDWDIWNESEILSIIKTWLGQNRLFMLWVDAAANRYLIDKMAESWNWKATYVLGEDNIDEKVDEFYGNFASPVLTDIKVDWDWLSVTDVMPGRFADLYAGQPLHVYGKYSAGAFLDSLDKERNIRITAKRWNEAYSQTIKINFKKEEKENSSIAAFWARQKIDDIYRENSFMPNPKLEEEVTALGLKFSIMSEFTSFIAIDDTVRNGSGQIDTYKVPVYEVEWKDYSWIYWQSAQDSVQKSVNMPTINNSMPQREMSLWASNMMMEESLWGLWDKDSRLIWWNGTLKNAWHIALWILALFSWLWYLIVRSSRRKMPENPL</sequence>
<evidence type="ECO:0000313" key="4">
    <source>
        <dbReference type="EMBL" id="EKE28894.1"/>
    </source>
</evidence>
<dbReference type="PANTHER" id="PTHR45737">
    <property type="entry name" value="VON WILLEBRAND FACTOR A DOMAIN-CONTAINING PROTEIN 5A"/>
    <property type="match status" value="1"/>
</dbReference>
<feature type="transmembrane region" description="Helical" evidence="1">
    <location>
        <begin position="822"/>
        <end position="841"/>
    </location>
</feature>
<dbReference type="SUPFAM" id="SSF53300">
    <property type="entry name" value="vWA-like"/>
    <property type="match status" value="1"/>
</dbReference>
<feature type="transmembrane region" description="Helical" evidence="1">
    <location>
        <begin position="6"/>
        <end position="29"/>
    </location>
</feature>
<dbReference type="InterPro" id="IPR013694">
    <property type="entry name" value="VIT"/>
</dbReference>
<dbReference type="Pfam" id="PF08487">
    <property type="entry name" value="VIT"/>
    <property type="match status" value="1"/>
</dbReference>
<dbReference type="EMBL" id="AMFJ01000267">
    <property type="protein sequence ID" value="EKE28894.1"/>
    <property type="molecule type" value="Genomic_DNA"/>
</dbReference>
<keyword evidence="1" id="KW-0812">Transmembrane</keyword>
<dbReference type="AlphaFoldDB" id="K2GF13"/>
<reference evidence="4" key="1">
    <citation type="journal article" date="2012" name="Science">
        <title>Fermentation, hydrogen, and sulfur metabolism in multiple uncultivated bacterial phyla.</title>
        <authorList>
            <person name="Wrighton K.C."/>
            <person name="Thomas B.C."/>
            <person name="Sharon I."/>
            <person name="Miller C.S."/>
            <person name="Castelle C.J."/>
            <person name="VerBerkmoes N.C."/>
            <person name="Wilkins M.J."/>
            <person name="Hettich R.L."/>
            <person name="Lipton M.S."/>
            <person name="Williams K.H."/>
            <person name="Long P.E."/>
            <person name="Banfield J.F."/>
        </authorList>
    </citation>
    <scope>NUCLEOTIDE SEQUENCE [LARGE SCALE GENOMIC DNA]</scope>
</reference>
<evidence type="ECO:0000259" key="2">
    <source>
        <dbReference type="PROSITE" id="PS50234"/>
    </source>
</evidence>
<feature type="domain" description="VWFA" evidence="2">
    <location>
        <begin position="431"/>
        <end position="602"/>
    </location>
</feature>
<organism evidence="4">
    <name type="scientific">uncultured bacterium</name>
    <name type="common">gcode 4</name>
    <dbReference type="NCBI Taxonomy" id="1234023"/>
    <lineage>
        <taxon>Bacteria</taxon>
        <taxon>environmental samples</taxon>
    </lineage>
</organism>
<dbReference type="SMART" id="SM00609">
    <property type="entry name" value="VIT"/>
    <property type="match status" value="1"/>
</dbReference>
<dbReference type="PANTHER" id="PTHR45737:SF6">
    <property type="entry name" value="VON WILLEBRAND FACTOR A DOMAIN-CONTAINING PROTEIN 5A"/>
    <property type="match status" value="1"/>
</dbReference>
<feature type="domain" description="VIT" evidence="3">
    <location>
        <begin position="162"/>
        <end position="290"/>
    </location>
</feature>